<name>A0A2R4XMV2_9BURK</name>
<dbReference type="Pfam" id="PF02515">
    <property type="entry name" value="CoA_transf_3"/>
    <property type="match status" value="1"/>
</dbReference>
<dbReference type="InterPro" id="IPR003673">
    <property type="entry name" value="CoA-Trfase_fam_III"/>
</dbReference>
<protein>
    <submittedName>
        <fullName evidence="3">CoA transferase</fullName>
    </submittedName>
</protein>
<gene>
    <name evidence="3" type="ORF">DBV39_16725</name>
</gene>
<dbReference type="OrthoDB" id="8676383at2"/>
<dbReference type="KEGG" id="boz:DBV39_16725"/>
<dbReference type="Gene3D" id="3.30.1540.10">
    <property type="entry name" value="formyl-coa transferase, domain 3"/>
    <property type="match status" value="1"/>
</dbReference>
<dbReference type="GO" id="GO:0008410">
    <property type="term" value="F:CoA-transferase activity"/>
    <property type="evidence" value="ECO:0007669"/>
    <property type="project" value="TreeGrafter"/>
</dbReference>
<dbReference type="InterPro" id="IPR023606">
    <property type="entry name" value="CoA-Trfase_III_dom_1_sf"/>
</dbReference>
<evidence type="ECO:0000313" key="3">
    <source>
        <dbReference type="EMBL" id="AWB35101.1"/>
    </source>
</evidence>
<proteinExistence type="predicted"/>
<sequence length="406" mass="43596">MAGIYEGIKVLDLSRVIAGPLCTQMLGDAGATVYKIERPNEGDDTRRMGPFLKSDDESADQDRATTFLAYNRSKQSVTVDIADPEGAELVRALATKCDVFVENFKAGGLSKYGLDYENIRKLNPGIIYCSISGYGQSGPYAKHVAYDFILQGMAGLMSTCGQPDGTPGAEPMRTSIPITDIVTGLYAHSAVVGALFHRLRTGEGQYIDTSLLDASVSMNGHLAVSYLNTGLVPGRAGNSNPIAAPSEVFECSDGHLIVAAGNDRQFKALCQALGCATLASDVRFRTNAARVANRSALKEYLSTIILVRKRAELLRSFRSAGVPSGPINTMQDVFSDPQVQHKGLDVQLPYGPDSEVHVLRNPLRFSQAPVSHRPPPRLGEHTESVLVNELGLTTEAVAALRDQGVI</sequence>
<feature type="region of interest" description="Disordered" evidence="2">
    <location>
        <begin position="40"/>
        <end position="59"/>
    </location>
</feature>
<accession>A0A2R4XMV2</accession>
<dbReference type="Gene3D" id="3.40.50.10540">
    <property type="entry name" value="Crotonobetainyl-coa:carnitine coa-transferase, domain 1"/>
    <property type="match status" value="1"/>
</dbReference>
<dbReference type="AlphaFoldDB" id="A0A2R4XMV2"/>
<dbReference type="EMBL" id="CP028901">
    <property type="protein sequence ID" value="AWB35101.1"/>
    <property type="molecule type" value="Genomic_DNA"/>
</dbReference>
<dbReference type="PANTHER" id="PTHR48207:SF3">
    <property type="entry name" value="SUCCINATE--HYDROXYMETHYLGLUTARATE COA-TRANSFERASE"/>
    <property type="match status" value="1"/>
</dbReference>
<evidence type="ECO:0000256" key="2">
    <source>
        <dbReference type="SAM" id="MobiDB-lite"/>
    </source>
</evidence>
<dbReference type="Proteomes" id="UP000244571">
    <property type="component" value="Chromosome"/>
</dbReference>
<dbReference type="InterPro" id="IPR050483">
    <property type="entry name" value="CoA-transferase_III_domain"/>
</dbReference>
<evidence type="ECO:0000313" key="4">
    <source>
        <dbReference type="Proteomes" id="UP000244571"/>
    </source>
</evidence>
<dbReference type="PANTHER" id="PTHR48207">
    <property type="entry name" value="SUCCINATE--HYDROXYMETHYLGLUTARATE COA-TRANSFERASE"/>
    <property type="match status" value="1"/>
</dbReference>
<dbReference type="SUPFAM" id="SSF89796">
    <property type="entry name" value="CoA-transferase family III (CaiB/BaiF)"/>
    <property type="match status" value="1"/>
</dbReference>
<dbReference type="InterPro" id="IPR044855">
    <property type="entry name" value="CoA-Trfase_III_dom3_sf"/>
</dbReference>
<keyword evidence="1 3" id="KW-0808">Transferase</keyword>
<dbReference type="RefSeq" id="WP_108622511.1">
    <property type="nucleotide sequence ID" value="NZ_CP028901.1"/>
</dbReference>
<organism evidence="3 4">
    <name type="scientific">Orrella marina</name>
    <dbReference type="NCBI Taxonomy" id="2163011"/>
    <lineage>
        <taxon>Bacteria</taxon>
        <taxon>Pseudomonadati</taxon>
        <taxon>Pseudomonadota</taxon>
        <taxon>Betaproteobacteria</taxon>
        <taxon>Burkholderiales</taxon>
        <taxon>Alcaligenaceae</taxon>
        <taxon>Orrella</taxon>
    </lineage>
</organism>
<keyword evidence="4" id="KW-1185">Reference proteome</keyword>
<reference evidence="3 4" key="1">
    <citation type="submission" date="2018-04" db="EMBL/GenBank/DDBJ databases">
        <title>Bordetella sp. HZ20 isolated from seawater.</title>
        <authorList>
            <person name="Sun C."/>
        </authorList>
    </citation>
    <scope>NUCLEOTIDE SEQUENCE [LARGE SCALE GENOMIC DNA]</scope>
    <source>
        <strain evidence="3 4">HZ20</strain>
    </source>
</reference>
<evidence type="ECO:0000256" key="1">
    <source>
        <dbReference type="ARBA" id="ARBA00022679"/>
    </source>
</evidence>